<accession>A0A182XSU0</accession>
<evidence type="ECO:0000313" key="2">
    <source>
        <dbReference type="Proteomes" id="UP000076407"/>
    </source>
</evidence>
<sequence>MYDFSRIVQCICLHYLCEYSV</sequence>
<dbReference type="EnsemblMetazoa" id="AQUA014896-RA">
    <property type="protein sequence ID" value="AQUA014896-PA"/>
    <property type="gene ID" value="AQUA014896"/>
</dbReference>
<protein>
    <submittedName>
        <fullName evidence="1">Uncharacterized protein</fullName>
    </submittedName>
</protein>
<evidence type="ECO:0000313" key="1">
    <source>
        <dbReference type="EnsemblMetazoa" id="AQUA014896-PA"/>
    </source>
</evidence>
<dbReference type="Proteomes" id="UP000076407">
    <property type="component" value="Unassembled WGS sequence"/>
</dbReference>
<reference evidence="1" key="1">
    <citation type="submission" date="2020-05" db="UniProtKB">
        <authorList>
            <consortium name="EnsemblMetazoa"/>
        </authorList>
    </citation>
    <scope>IDENTIFICATION</scope>
    <source>
        <strain evidence="1">SANGQUA</strain>
    </source>
</reference>
<name>A0A182XSU0_ANOQN</name>
<dbReference type="VEuPathDB" id="VectorBase:AQUA014896"/>
<keyword evidence="2" id="KW-1185">Reference proteome</keyword>
<proteinExistence type="predicted"/>
<dbReference type="AlphaFoldDB" id="A0A182XSU0"/>
<organism evidence="1 2">
    <name type="scientific">Anopheles quadriannulatus</name>
    <name type="common">Mosquito</name>
    <dbReference type="NCBI Taxonomy" id="34691"/>
    <lineage>
        <taxon>Eukaryota</taxon>
        <taxon>Metazoa</taxon>
        <taxon>Ecdysozoa</taxon>
        <taxon>Arthropoda</taxon>
        <taxon>Hexapoda</taxon>
        <taxon>Insecta</taxon>
        <taxon>Pterygota</taxon>
        <taxon>Neoptera</taxon>
        <taxon>Endopterygota</taxon>
        <taxon>Diptera</taxon>
        <taxon>Nematocera</taxon>
        <taxon>Culicoidea</taxon>
        <taxon>Culicidae</taxon>
        <taxon>Anophelinae</taxon>
        <taxon>Anopheles</taxon>
    </lineage>
</organism>